<feature type="non-terminal residue" evidence="3">
    <location>
        <position position="1887"/>
    </location>
</feature>
<dbReference type="Gene3D" id="2.60.120.560">
    <property type="entry name" value="Exo-inulinase, domain 1"/>
    <property type="match status" value="1"/>
</dbReference>
<dbReference type="EMBL" id="LAZR01003684">
    <property type="protein sequence ID" value="KKN15726.1"/>
    <property type="molecule type" value="Genomic_DNA"/>
</dbReference>
<dbReference type="Pfam" id="PF20148">
    <property type="entry name" value="DUF6531"/>
    <property type="match status" value="1"/>
</dbReference>
<reference evidence="3" key="1">
    <citation type="journal article" date="2015" name="Nature">
        <title>Complex archaea that bridge the gap between prokaryotes and eukaryotes.</title>
        <authorList>
            <person name="Spang A."/>
            <person name="Saw J.H."/>
            <person name="Jorgensen S.L."/>
            <person name="Zaremba-Niedzwiedzka K."/>
            <person name="Martijn J."/>
            <person name="Lind A.E."/>
            <person name="van Eijk R."/>
            <person name="Schleper C."/>
            <person name="Guy L."/>
            <person name="Ettema T.J."/>
        </authorList>
    </citation>
    <scope>NUCLEOTIDE SEQUENCE</scope>
</reference>
<dbReference type="InterPro" id="IPR028994">
    <property type="entry name" value="Integrin_alpha_N"/>
</dbReference>
<comment type="caution">
    <text evidence="3">The sequence shown here is derived from an EMBL/GenBank/DDBJ whole genome shotgun (WGS) entry which is preliminary data.</text>
</comment>
<dbReference type="Pfam" id="PF13517">
    <property type="entry name" value="FG-GAP_3"/>
    <property type="match status" value="1"/>
</dbReference>
<evidence type="ECO:0000259" key="2">
    <source>
        <dbReference type="Pfam" id="PF20148"/>
    </source>
</evidence>
<name>A0A0F9QRD3_9ZZZZ</name>
<protein>
    <recommendedName>
        <fullName evidence="2">DUF6531 domain-containing protein</fullName>
    </recommendedName>
</protein>
<gene>
    <name evidence="3" type="ORF">LCGC14_0983060</name>
</gene>
<dbReference type="Gene3D" id="2.60.120.260">
    <property type="entry name" value="Galactose-binding domain-like"/>
    <property type="match status" value="1"/>
</dbReference>
<dbReference type="InterPro" id="IPR013517">
    <property type="entry name" value="FG-GAP"/>
</dbReference>
<dbReference type="GO" id="GO:0005886">
    <property type="term" value="C:plasma membrane"/>
    <property type="evidence" value="ECO:0007669"/>
    <property type="project" value="TreeGrafter"/>
</dbReference>
<proteinExistence type="predicted"/>
<dbReference type="SUPFAM" id="SSF69318">
    <property type="entry name" value="Integrin alpha N-terminal domain"/>
    <property type="match status" value="2"/>
</dbReference>
<evidence type="ECO:0000256" key="1">
    <source>
        <dbReference type="ARBA" id="ARBA00022729"/>
    </source>
</evidence>
<dbReference type="PANTHER" id="PTHR13412">
    <property type="entry name" value="T-CELL IMMUNOMODULATORY PROTEIN HOMOLOG"/>
    <property type="match status" value="1"/>
</dbReference>
<organism evidence="3">
    <name type="scientific">marine sediment metagenome</name>
    <dbReference type="NCBI Taxonomy" id="412755"/>
    <lineage>
        <taxon>unclassified sequences</taxon>
        <taxon>metagenomes</taxon>
        <taxon>ecological metagenomes</taxon>
    </lineage>
</organism>
<keyword evidence="1" id="KW-0732">Signal</keyword>
<dbReference type="InterPro" id="IPR024881">
    <property type="entry name" value="Tip"/>
</dbReference>
<feature type="domain" description="DUF6531" evidence="2">
    <location>
        <begin position="1081"/>
        <end position="1147"/>
    </location>
</feature>
<accession>A0A0F9QRD3</accession>
<sequence>MKWDSGVGNWTWGASKLVAGDFTGNGKADAGIIYNYTTSITLFVLKNLDKDPFTGWPAPWRNNSDWVWSAVTPYAGDFNGDGKDDLVLVYRYSSTTMRAWVFTSTGSAFNGAVSWYDSTGWNVSSTKFAVGDINNDGKDDLVALYNYGTGVKLWKYTSNGSKFSVTETWYAETEDWNWNSIKITAGDFNGDGKDEVSMLYNYNKVDGVYKTSAFVMKWPLTSSPVKWWDNFPTGYGWSWNASAPLSGDFNGDEKDDMAIVYGYENETQMKIFVFTSKSNHDGSNYSYTFSPEGSSIWFDSGEGNWNTASSEFTVADFDGDGIDDLVALYKDANSQIRLFGFKADPTDTTYTSRFNQSVLFNSGPGQFSGDKIKLASGDFNGDDKDDIVMLYDYENIKPNGNPGGPARTAAFVSISDGTLLSTPAIWWDSSSTGSGWSWDASDIVTGDFIEDPDNKDDLAIAYYYSNVQMRIFVLKSLGTSFDDTTNVYFDSGDGNWGSGSSKMAKGDYNFDGKDDIAIMYGYAGDQARIFFFLQNGSEFKNLTWWDSGSGNWGTENTKIFSGDYDGDGRDNIGALYDYPSEIVAWAFYNRPLNKTAFDFLVFDAGRDLVQLNEDGEVSETARPMFMLKALSFDVATTILLEVFEKDENGDLNLYRSTTLNMTGGQSEIDYYQYLTDMPGFSLPDGDYVWRITTDDNLNAEIYKDRNITIRSRPRIKNAKVLNLSPTGFVKVNQPSFSFDYESTDNVALMNTKIEIALDAAFKYGYQEFNVGPLTDFTLPRALEDGYYFYRIKVTDRHASHSAYSPTNTFEVNTENYAEIKAVFKSESPSGTTFLPSQTTLLVPVTVKNLGTKTIRKEETTLSYEILVDDGSGGFNPLAGYEGDATPIPFDLPQGQSASFLASITTPATSTGSNFKIVFDLKKGTEWLSFKGSKTYSQIFKLQDKYVAQYSGRAPPAINDNTSTLVSFTATNTSVSFINGNWVTSAASPLEVSYDLYDQQGTSVYSGIETLIDTSANIIPGSNVSKDFNIDVPASIKSGIYKLSFDLLFDGVLFSTKGVATLDYPIAVRAYGAESYWPFAGNVNLLNGNMVLSTTDFSLSGRGPALSVSRTYNSLTNKWTFSFESSISETEVTGYATLIASDGGRLYFEDNGNGTYTSPAGVYTRLVKNGDDSYTFEAKDKTKVNYNSAGKLASIEDLNGNTLTFDYGTNGKVDLITDASGKTADIFYDTDNVVYEIRYTAPNGQGYTAIEYTYTGSNLTKVRTRDQDSLYIGTWINTIYTYTNDQLSSITSPEGNITQFAYVDGKLSTVTNPVGAKTSYVYDPDNKSASIISPRGNDIANEPGYTVADFTTKFSYSDFGNIVRVVDGDGLVTNTYWDERNNVLAVDDYKAVSINIYDDTSSTGWANVVQTTTIDKVTGFDSSYYVTYDEYNFAVSGKDDKGNKTTIIYDEAGNAINTTDSTGVSNFASYDSFGNIVYIAGGIAASANLIANSSVEAGSAGYTWTSSDGTTSSSRTNASSYSGKYSLSQTHTEANTQSRYYIDTKKDSVVQYRTYMITAYLKTDATIDNTGGVKIWAGFNKNNLDDINSRLLDKYSQAFKTNGDWQPIYLVATAPKDARRLRVQFKQEDYLGTSYIDGVVVEELGVTSPYNALENAGFETSSTSIDNWTASGQVSLIDTGLHEDFDGLTSLPAGFEIQDGTWTVDTDQLKVSQMLPGVASLIYAGNTSYADYAFSTDIYFGGSSGEQAYLAFRSQGFEQDEYRLDIRSESASIFPNTITLSKYRNGTKTDLVATTLIGSLAPNLKVNGKTNVAVEVIGGAIKVLINGVKVIYVLDKDPLLTTGRVGLGATAGLSSLMRFDDVHVTLLGAELPPSGVAYIVQTHADDVS</sequence>
<dbReference type="InterPro" id="IPR045351">
    <property type="entry name" value="DUF6531"/>
</dbReference>
<dbReference type="PANTHER" id="PTHR13412:SF0">
    <property type="entry name" value="T-CELL IMMUNOMODULATORY PROTEIN"/>
    <property type="match status" value="1"/>
</dbReference>
<evidence type="ECO:0000313" key="3">
    <source>
        <dbReference type="EMBL" id="KKN15726.1"/>
    </source>
</evidence>
<dbReference type="Gene3D" id="2.40.128.340">
    <property type="match status" value="5"/>
</dbReference>